<reference evidence="1 2" key="1">
    <citation type="submission" date="2017-03" db="EMBL/GenBank/DDBJ databases">
        <title>Genomes of endolithic fungi from Antarctica.</title>
        <authorList>
            <person name="Coleine C."/>
            <person name="Masonjones S."/>
            <person name="Stajich J.E."/>
        </authorList>
    </citation>
    <scope>NUCLEOTIDE SEQUENCE [LARGE SCALE GENOMIC DNA]</scope>
    <source>
        <strain evidence="1 2">CCFEE 6315</strain>
    </source>
</reference>
<dbReference type="PANTHER" id="PTHR42085">
    <property type="entry name" value="F-BOX DOMAIN-CONTAINING PROTEIN"/>
    <property type="match status" value="1"/>
</dbReference>
<gene>
    <name evidence="1" type="ORF">B0A50_06812</name>
</gene>
<protein>
    <submittedName>
        <fullName evidence="1">Uncharacterized protein</fullName>
    </submittedName>
</protein>
<evidence type="ECO:0000313" key="2">
    <source>
        <dbReference type="Proteomes" id="UP000308549"/>
    </source>
</evidence>
<dbReference type="InterPro" id="IPR038883">
    <property type="entry name" value="AN11006-like"/>
</dbReference>
<accession>A0A4U0TR53</accession>
<organism evidence="1 2">
    <name type="scientific">Salinomyces thailandicus</name>
    <dbReference type="NCBI Taxonomy" id="706561"/>
    <lineage>
        <taxon>Eukaryota</taxon>
        <taxon>Fungi</taxon>
        <taxon>Dikarya</taxon>
        <taxon>Ascomycota</taxon>
        <taxon>Pezizomycotina</taxon>
        <taxon>Dothideomycetes</taxon>
        <taxon>Dothideomycetidae</taxon>
        <taxon>Mycosphaerellales</taxon>
        <taxon>Teratosphaeriaceae</taxon>
        <taxon>Salinomyces</taxon>
    </lineage>
</organism>
<dbReference type="PANTHER" id="PTHR42085:SF1">
    <property type="entry name" value="F-BOX DOMAIN-CONTAINING PROTEIN"/>
    <property type="match status" value="1"/>
</dbReference>
<dbReference type="EMBL" id="NAJL01000045">
    <property type="protein sequence ID" value="TKA24342.1"/>
    <property type="molecule type" value="Genomic_DNA"/>
</dbReference>
<dbReference type="Proteomes" id="UP000308549">
    <property type="component" value="Unassembled WGS sequence"/>
</dbReference>
<comment type="caution">
    <text evidence="1">The sequence shown here is derived from an EMBL/GenBank/DDBJ whole genome shotgun (WGS) entry which is preliminary data.</text>
</comment>
<proteinExistence type="predicted"/>
<dbReference type="AlphaFoldDB" id="A0A4U0TR53"/>
<keyword evidence="2" id="KW-1185">Reference proteome</keyword>
<sequence length="293" mass="33714">MATSDLLRPPPPPASEQLNLLDLPAEIRLSILEYVFPPATTTTTTTNLNPPIGFKTCPTTSTHILNPDHPTPTQTLAPLLTCRQLHADAHLLAFTRTPFLTTSLFTATNIPTRLALLHNKQIRAIRSLTFVADARHFRKLVDWQHQPFNHPDLHLDTLTLVLHRSSFWHYLYDFTSDLVKLLRNLEGLKRLVFVRNNARVKGSFHAWYNRLVGLIMKVDHHERYIKTPCCPEKVWWSWKFDSVAQVIVLEALPAKKWVEEEVYMGLMKPLVEELRVSVEAEEWNPDPRSRNGA</sequence>
<name>A0A4U0TR53_9PEZI</name>
<evidence type="ECO:0000313" key="1">
    <source>
        <dbReference type="EMBL" id="TKA24342.1"/>
    </source>
</evidence>
<dbReference type="OrthoDB" id="3786918at2759"/>